<evidence type="ECO:0000313" key="3">
    <source>
        <dbReference type="Proteomes" id="UP000823388"/>
    </source>
</evidence>
<gene>
    <name evidence="2" type="ORF">PVAP13_9KG636150</name>
</gene>
<sequence>MNHGGHLPLKKDHPSSIPYPNRTAGTPRAHRPGVRVGRPFNLPPSHAPTPYPPQCDGRPFQSDAAVRCPRGKGTQAPSQPAICLTPNHSHQAALPAAQAKTAA</sequence>
<feature type="compositionally biased region" description="Pro residues" evidence="1">
    <location>
        <begin position="41"/>
        <end position="53"/>
    </location>
</feature>
<dbReference type="EMBL" id="CM029053">
    <property type="protein sequence ID" value="KAG2554016.1"/>
    <property type="molecule type" value="Genomic_DNA"/>
</dbReference>
<evidence type="ECO:0000313" key="2">
    <source>
        <dbReference type="EMBL" id="KAG2554016.1"/>
    </source>
</evidence>
<protein>
    <submittedName>
        <fullName evidence="2">Uncharacterized protein</fullName>
    </submittedName>
</protein>
<organism evidence="2 3">
    <name type="scientific">Panicum virgatum</name>
    <name type="common">Blackwell switchgrass</name>
    <dbReference type="NCBI Taxonomy" id="38727"/>
    <lineage>
        <taxon>Eukaryota</taxon>
        <taxon>Viridiplantae</taxon>
        <taxon>Streptophyta</taxon>
        <taxon>Embryophyta</taxon>
        <taxon>Tracheophyta</taxon>
        <taxon>Spermatophyta</taxon>
        <taxon>Magnoliopsida</taxon>
        <taxon>Liliopsida</taxon>
        <taxon>Poales</taxon>
        <taxon>Poaceae</taxon>
        <taxon>PACMAD clade</taxon>
        <taxon>Panicoideae</taxon>
        <taxon>Panicodae</taxon>
        <taxon>Paniceae</taxon>
        <taxon>Panicinae</taxon>
        <taxon>Panicum</taxon>
        <taxon>Panicum sect. Hiantes</taxon>
    </lineage>
</organism>
<dbReference type="AlphaFoldDB" id="A0A8T0P3Z2"/>
<proteinExistence type="predicted"/>
<evidence type="ECO:0000256" key="1">
    <source>
        <dbReference type="SAM" id="MobiDB-lite"/>
    </source>
</evidence>
<keyword evidence="3" id="KW-1185">Reference proteome</keyword>
<dbReference type="Proteomes" id="UP000823388">
    <property type="component" value="Chromosome 9K"/>
</dbReference>
<feature type="region of interest" description="Disordered" evidence="1">
    <location>
        <begin position="1"/>
        <end position="82"/>
    </location>
</feature>
<name>A0A8T0P3Z2_PANVG</name>
<reference evidence="2" key="1">
    <citation type="submission" date="2020-05" db="EMBL/GenBank/DDBJ databases">
        <title>WGS assembly of Panicum virgatum.</title>
        <authorList>
            <person name="Lovell J.T."/>
            <person name="Jenkins J."/>
            <person name="Shu S."/>
            <person name="Juenger T.E."/>
            <person name="Schmutz J."/>
        </authorList>
    </citation>
    <scope>NUCLEOTIDE SEQUENCE</scope>
    <source>
        <strain evidence="2">AP13</strain>
    </source>
</reference>
<comment type="caution">
    <text evidence="2">The sequence shown here is derived from an EMBL/GenBank/DDBJ whole genome shotgun (WGS) entry which is preliminary data.</text>
</comment>
<accession>A0A8T0P3Z2</accession>